<feature type="transmembrane region" description="Helical" evidence="9">
    <location>
        <begin position="248"/>
        <end position="266"/>
    </location>
</feature>
<dbReference type="SMART" id="SM00382">
    <property type="entry name" value="AAA"/>
    <property type="match status" value="1"/>
</dbReference>
<evidence type="ECO:0000313" key="13">
    <source>
        <dbReference type="Proteomes" id="UP000621560"/>
    </source>
</evidence>
<dbReference type="FunFam" id="3.40.50.300:FF:000221">
    <property type="entry name" value="Multidrug ABC transporter ATP-binding protein"/>
    <property type="match status" value="1"/>
</dbReference>
<protein>
    <submittedName>
        <fullName evidence="12">ABC transporter ATP-binding protein</fullName>
    </submittedName>
</protein>
<dbReference type="InterPro" id="IPR011527">
    <property type="entry name" value="ABC1_TM_dom"/>
</dbReference>
<evidence type="ECO:0000256" key="6">
    <source>
        <dbReference type="ARBA" id="ARBA00022840"/>
    </source>
</evidence>
<dbReference type="Proteomes" id="UP000621560">
    <property type="component" value="Unassembled WGS sequence"/>
</dbReference>
<evidence type="ECO:0000256" key="5">
    <source>
        <dbReference type="ARBA" id="ARBA00022741"/>
    </source>
</evidence>
<dbReference type="InterPro" id="IPR003439">
    <property type="entry name" value="ABC_transporter-like_ATP-bd"/>
</dbReference>
<dbReference type="PROSITE" id="PS00211">
    <property type="entry name" value="ABC_TRANSPORTER_1"/>
    <property type="match status" value="1"/>
</dbReference>
<keyword evidence="3" id="KW-1003">Cell membrane</keyword>
<dbReference type="InterPro" id="IPR036640">
    <property type="entry name" value="ABC1_TM_sf"/>
</dbReference>
<dbReference type="AlphaFoldDB" id="A0A927BQ36"/>
<comment type="caution">
    <text evidence="12">The sequence shown here is derived from an EMBL/GenBank/DDBJ whole genome shotgun (WGS) entry which is preliminary data.</text>
</comment>
<feature type="transmembrane region" description="Helical" evidence="9">
    <location>
        <begin position="152"/>
        <end position="174"/>
    </location>
</feature>
<dbReference type="PROSITE" id="PS50929">
    <property type="entry name" value="ABC_TM1F"/>
    <property type="match status" value="1"/>
</dbReference>
<dbReference type="EMBL" id="JACXIZ010000003">
    <property type="protein sequence ID" value="MBD2843680.1"/>
    <property type="molecule type" value="Genomic_DNA"/>
</dbReference>
<keyword evidence="13" id="KW-1185">Reference proteome</keyword>
<sequence length="585" mass="66510">METFKRLKQFYWPYRKYFLWSVVSLLFATIMTVSYPLILGFIVDELILGDRQDLIGVTVAGLVLVMVLKGLFQYLQQYLGELFGINSVYEMRNRLYQKLQFLPFRFYDNARTGDLMSRLAQDVEAFRFFLAMGCAQILNFVLLTVFGFGVMLYLNVPLALVTLAVMPLLAIVVYRFDRNVHPAFLEIRRSLARLTTKVQENVSGMNTVKALSKENYEIDRFVDLNNNYRDNHIHTAVIWGRFFPVMELIGNICVVLLLAYGGWLVVDGRMEPGELLAFFSLIWFIVMPLMQIGFVLNTYSQSKAAGERLLEILDEREEIRNIERPLRPERIQGHVTFEGVSHRYPGESEWALQDVNLDAPPGTVIGIMGATGAGKTSITQLMARFYEPQQGTVRVDGHPVREYDLQRLRSSIGFVLQEPFLFSATIRDNIAYGNPEATMEDIVDAARRADAHGFIQELPDGYDTVLGERGGGLSGGQKQRLSIARALCVNPSILILDDATSAVDMDTELRIQAAMREVMRGRTTFIIAHRISSVKHADEILVLEEGKIAERGTHEQLIRHVDGAYRRIYDIQFQDREAVLHGKAI</sequence>
<comment type="subcellular location">
    <subcellularLocation>
        <location evidence="1">Cell membrane</location>
        <topology evidence="1">Multi-pass membrane protein</topology>
    </subcellularLocation>
</comment>
<evidence type="ECO:0000256" key="1">
    <source>
        <dbReference type="ARBA" id="ARBA00004651"/>
    </source>
</evidence>
<dbReference type="Gene3D" id="3.40.50.300">
    <property type="entry name" value="P-loop containing nucleotide triphosphate hydrolases"/>
    <property type="match status" value="1"/>
</dbReference>
<dbReference type="PANTHER" id="PTHR43394:SF1">
    <property type="entry name" value="ATP-BINDING CASSETTE SUB-FAMILY B MEMBER 10, MITOCHONDRIAL"/>
    <property type="match status" value="1"/>
</dbReference>
<evidence type="ECO:0000256" key="7">
    <source>
        <dbReference type="ARBA" id="ARBA00022989"/>
    </source>
</evidence>
<evidence type="ECO:0000256" key="9">
    <source>
        <dbReference type="SAM" id="Phobius"/>
    </source>
</evidence>
<feature type="domain" description="ABC transmembrane type-1" evidence="11">
    <location>
        <begin position="19"/>
        <end position="301"/>
    </location>
</feature>
<keyword evidence="5" id="KW-0547">Nucleotide-binding</keyword>
<dbReference type="Pfam" id="PF00664">
    <property type="entry name" value="ABC_membrane"/>
    <property type="match status" value="1"/>
</dbReference>
<proteinExistence type="predicted"/>
<gene>
    <name evidence="12" type="ORF">IDH44_00635</name>
</gene>
<dbReference type="GO" id="GO:0005886">
    <property type="term" value="C:plasma membrane"/>
    <property type="evidence" value="ECO:0007669"/>
    <property type="project" value="UniProtKB-SubCell"/>
</dbReference>
<keyword evidence="2" id="KW-0813">Transport</keyword>
<dbReference type="InterPro" id="IPR017871">
    <property type="entry name" value="ABC_transporter-like_CS"/>
</dbReference>
<evidence type="ECO:0000256" key="2">
    <source>
        <dbReference type="ARBA" id="ARBA00022448"/>
    </source>
</evidence>
<dbReference type="InterPro" id="IPR003593">
    <property type="entry name" value="AAA+_ATPase"/>
</dbReference>
<feature type="transmembrane region" description="Helical" evidence="9">
    <location>
        <begin position="54"/>
        <end position="72"/>
    </location>
</feature>
<feature type="transmembrane region" description="Helical" evidence="9">
    <location>
        <begin position="125"/>
        <end position="146"/>
    </location>
</feature>
<dbReference type="Gene3D" id="1.20.1560.10">
    <property type="entry name" value="ABC transporter type 1, transmembrane domain"/>
    <property type="match status" value="1"/>
</dbReference>
<evidence type="ECO:0000256" key="8">
    <source>
        <dbReference type="ARBA" id="ARBA00023136"/>
    </source>
</evidence>
<dbReference type="Pfam" id="PF00005">
    <property type="entry name" value="ABC_tran"/>
    <property type="match status" value="1"/>
</dbReference>
<evidence type="ECO:0000256" key="4">
    <source>
        <dbReference type="ARBA" id="ARBA00022692"/>
    </source>
</evidence>
<dbReference type="InterPro" id="IPR027417">
    <property type="entry name" value="P-loop_NTPase"/>
</dbReference>
<dbReference type="RefSeq" id="WP_190913720.1">
    <property type="nucleotide sequence ID" value="NZ_JACXIZ010000003.1"/>
</dbReference>
<name>A0A927BQ36_9BACL</name>
<dbReference type="SUPFAM" id="SSF52540">
    <property type="entry name" value="P-loop containing nucleoside triphosphate hydrolases"/>
    <property type="match status" value="1"/>
</dbReference>
<dbReference type="InterPro" id="IPR039421">
    <property type="entry name" value="Type_1_exporter"/>
</dbReference>
<keyword evidence="4 9" id="KW-0812">Transmembrane</keyword>
<keyword evidence="8 9" id="KW-0472">Membrane</keyword>
<accession>A0A927BQ36</accession>
<keyword evidence="6 12" id="KW-0067">ATP-binding</keyword>
<evidence type="ECO:0000259" key="10">
    <source>
        <dbReference type="PROSITE" id="PS50893"/>
    </source>
</evidence>
<dbReference type="CDD" id="cd18542">
    <property type="entry name" value="ABC_6TM_YknU_like"/>
    <property type="match status" value="1"/>
</dbReference>
<dbReference type="GO" id="GO:0005524">
    <property type="term" value="F:ATP binding"/>
    <property type="evidence" value="ECO:0007669"/>
    <property type="project" value="UniProtKB-KW"/>
</dbReference>
<evidence type="ECO:0000256" key="3">
    <source>
        <dbReference type="ARBA" id="ARBA00022475"/>
    </source>
</evidence>
<dbReference type="GO" id="GO:0015421">
    <property type="term" value="F:ABC-type oligopeptide transporter activity"/>
    <property type="evidence" value="ECO:0007669"/>
    <property type="project" value="TreeGrafter"/>
</dbReference>
<evidence type="ECO:0000313" key="12">
    <source>
        <dbReference type="EMBL" id="MBD2843680.1"/>
    </source>
</evidence>
<evidence type="ECO:0000259" key="11">
    <source>
        <dbReference type="PROSITE" id="PS50929"/>
    </source>
</evidence>
<reference evidence="12" key="1">
    <citation type="submission" date="2020-09" db="EMBL/GenBank/DDBJ databases">
        <title>A novel bacterium of genus Paenibacillus, isolated from South China Sea.</title>
        <authorList>
            <person name="Huang H."/>
            <person name="Mo K."/>
            <person name="Hu Y."/>
        </authorList>
    </citation>
    <scope>NUCLEOTIDE SEQUENCE</scope>
    <source>
        <strain evidence="12">IB182496</strain>
    </source>
</reference>
<dbReference type="PANTHER" id="PTHR43394">
    <property type="entry name" value="ATP-DEPENDENT PERMEASE MDL1, MITOCHONDRIAL"/>
    <property type="match status" value="1"/>
</dbReference>
<dbReference type="PROSITE" id="PS50893">
    <property type="entry name" value="ABC_TRANSPORTER_2"/>
    <property type="match status" value="1"/>
</dbReference>
<dbReference type="SUPFAM" id="SSF90123">
    <property type="entry name" value="ABC transporter transmembrane region"/>
    <property type="match status" value="1"/>
</dbReference>
<keyword evidence="7 9" id="KW-1133">Transmembrane helix</keyword>
<feature type="domain" description="ABC transporter" evidence="10">
    <location>
        <begin position="335"/>
        <end position="570"/>
    </location>
</feature>
<feature type="transmembrane region" description="Helical" evidence="9">
    <location>
        <begin position="17"/>
        <end position="42"/>
    </location>
</feature>
<organism evidence="12 13">
    <name type="scientific">Paenibacillus sabuli</name>
    <dbReference type="NCBI Taxonomy" id="2772509"/>
    <lineage>
        <taxon>Bacteria</taxon>
        <taxon>Bacillati</taxon>
        <taxon>Bacillota</taxon>
        <taxon>Bacilli</taxon>
        <taxon>Bacillales</taxon>
        <taxon>Paenibacillaceae</taxon>
        <taxon>Paenibacillus</taxon>
    </lineage>
</organism>
<feature type="transmembrane region" description="Helical" evidence="9">
    <location>
        <begin position="278"/>
        <end position="299"/>
    </location>
</feature>
<dbReference type="GO" id="GO:0016887">
    <property type="term" value="F:ATP hydrolysis activity"/>
    <property type="evidence" value="ECO:0007669"/>
    <property type="project" value="InterPro"/>
</dbReference>